<dbReference type="InterPro" id="IPR020449">
    <property type="entry name" value="Tscrpt_reg_AraC-type_HTH"/>
</dbReference>
<dbReference type="SMART" id="SM00342">
    <property type="entry name" value="HTH_ARAC"/>
    <property type="match status" value="1"/>
</dbReference>
<dbReference type="Gene3D" id="1.10.10.60">
    <property type="entry name" value="Homeodomain-like"/>
    <property type="match status" value="2"/>
</dbReference>
<dbReference type="PANTHER" id="PTHR43280:SF28">
    <property type="entry name" value="HTH-TYPE TRANSCRIPTIONAL ACTIVATOR RHAS"/>
    <property type="match status" value="1"/>
</dbReference>
<name>A0A3R8KSP1_9FIRM</name>
<dbReference type="InterPro" id="IPR037923">
    <property type="entry name" value="HTH-like"/>
</dbReference>
<keyword evidence="1" id="KW-0805">Transcription regulation</keyword>
<accession>A0A3R8KSP1</accession>
<keyword evidence="2" id="KW-0238">DNA-binding</keyword>
<dbReference type="PRINTS" id="PR00032">
    <property type="entry name" value="HTHARAC"/>
</dbReference>
<dbReference type="RefSeq" id="WP_016296902.1">
    <property type="nucleotide sequence ID" value="NZ_RHJS01000002.1"/>
</dbReference>
<evidence type="ECO:0000313" key="5">
    <source>
        <dbReference type="EMBL" id="RRK30989.1"/>
    </source>
</evidence>
<dbReference type="SUPFAM" id="SSF51215">
    <property type="entry name" value="Regulatory protein AraC"/>
    <property type="match status" value="1"/>
</dbReference>
<evidence type="ECO:0000256" key="1">
    <source>
        <dbReference type="ARBA" id="ARBA00023015"/>
    </source>
</evidence>
<dbReference type="InterPro" id="IPR009057">
    <property type="entry name" value="Homeodomain-like_sf"/>
</dbReference>
<dbReference type="InterPro" id="IPR018060">
    <property type="entry name" value="HTH_AraC"/>
</dbReference>
<dbReference type="Gene3D" id="2.60.120.10">
    <property type="entry name" value="Jelly Rolls"/>
    <property type="match status" value="1"/>
</dbReference>
<dbReference type="GO" id="GO:0003700">
    <property type="term" value="F:DNA-binding transcription factor activity"/>
    <property type="evidence" value="ECO:0007669"/>
    <property type="project" value="InterPro"/>
</dbReference>
<dbReference type="PANTHER" id="PTHR43280">
    <property type="entry name" value="ARAC-FAMILY TRANSCRIPTIONAL REGULATOR"/>
    <property type="match status" value="1"/>
</dbReference>
<dbReference type="Pfam" id="PF12833">
    <property type="entry name" value="HTH_18"/>
    <property type="match status" value="1"/>
</dbReference>
<protein>
    <submittedName>
        <fullName evidence="5">AraC family transcriptional regulator</fullName>
    </submittedName>
</protein>
<evidence type="ECO:0000259" key="4">
    <source>
        <dbReference type="PROSITE" id="PS01124"/>
    </source>
</evidence>
<evidence type="ECO:0000313" key="6">
    <source>
        <dbReference type="Proteomes" id="UP000274920"/>
    </source>
</evidence>
<dbReference type="AlphaFoldDB" id="A0A3R8KSP1"/>
<dbReference type="PROSITE" id="PS01124">
    <property type="entry name" value="HTH_ARAC_FAMILY_2"/>
    <property type="match status" value="1"/>
</dbReference>
<sequence length="376" mass="44043">MPYYITYGEFQYHLQDYFKRTGSRMQFPEMTDYLFRKGMMSPTPPPELPTNKMFGDLTDEEFDKAVNSFVLALTPYQSVSSDVPEHDIIPLARDVYIIRHPRYTRPYKHTHNYFEINFVASGECDLAFENEQRVLKAGELCIIAPSSKHDVIINDDESVVFTIMIRKSTFNTTFFSLMSQKNLLSHFFRTILQGDAHSNYLLFYSDDIHWLKIIVRNAMAECYKQDTFSNSNAINWIHLFFSHLLRDYSKTVQFYNYQLGTDFSLILQYIQHNYQTLTLASLAEFFHYSEPHLSTLIKQNTGCGFTALIKQLRMADATSFLINTKMKISEIAECVGYNSADHFSRIFRSEYQMSPQEYRKKHQSAEDLFQPMAQVN</sequence>
<feature type="domain" description="HTH araC/xylS-type" evidence="4">
    <location>
        <begin position="264"/>
        <end position="361"/>
    </location>
</feature>
<evidence type="ECO:0000256" key="3">
    <source>
        <dbReference type="ARBA" id="ARBA00023163"/>
    </source>
</evidence>
<dbReference type="EMBL" id="RHJS01000002">
    <property type="protein sequence ID" value="RRK30989.1"/>
    <property type="molecule type" value="Genomic_DNA"/>
</dbReference>
<dbReference type="InterPro" id="IPR014710">
    <property type="entry name" value="RmlC-like_jellyroll"/>
</dbReference>
<reference evidence="5" key="1">
    <citation type="submission" date="2018-10" db="EMBL/GenBank/DDBJ databases">
        <title>Schaedlerella arabinophila gen. nov. sp. nov., isolated from the mouse intestinal tract and comparative analysis with the genome of the closely related altered Schaedler flora strain ASF502.</title>
        <authorList>
            <person name="Miyake S."/>
            <person name="Soh M."/>
            <person name="Seedorf H."/>
        </authorList>
    </citation>
    <scope>NUCLEOTIDE SEQUENCE [LARGE SCALE GENOMIC DNA]</scope>
    <source>
        <strain evidence="5">DSM 106076</strain>
    </source>
</reference>
<keyword evidence="3" id="KW-0804">Transcription</keyword>
<evidence type="ECO:0000256" key="2">
    <source>
        <dbReference type="ARBA" id="ARBA00023125"/>
    </source>
</evidence>
<dbReference type="InterPro" id="IPR003313">
    <property type="entry name" value="AraC-bd"/>
</dbReference>
<proteinExistence type="predicted"/>
<dbReference type="Proteomes" id="UP000274920">
    <property type="component" value="Unassembled WGS sequence"/>
</dbReference>
<dbReference type="PROSITE" id="PS00041">
    <property type="entry name" value="HTH_ARAC_FAMILY_1"/>
    <property type="match status" value="1"/>
</dbReference>
<comment type="caution">
    <text evidence="5">The sequence shown here is derived from an EMBL/GenBank/DDBJ whole genome shotgun (WGS) entry which is preliminary data.</text>
</comment>
<gene>
    <name evidence="5" type="ORF">EBB54_06105</name>
</gene>
<dbReference type="GO" id="GO:0043565">
    <property type="term" value="F:sequence-specific DNA binding"/>
    <property type="evidence" value="ECO:0007669"/>
    <property type="project" value="InterPro"/>
</dbReference>
<dbReference type="Pfam" id="PF02311">
    <property type="entry name" value="AraC_binding"/>
    <property type="match status" value="1"/>
</dbReference>
<organism evidence="5 6">
    <name type="scientific">Schaedlerella arabinosiphila</name>
    <dbReference type="NCBI Taxonomy" id="2044587"/>
    <lineage>
        <taxon>Bacteria</taxon>
        <taxon>Bacillati</taxon>
        <taxon>Bacillota</taxon>
        <taxon>Clostridia</taxon>
        <taxon>Lachnospirales</taxon>
        <taxon>Lachnospiraceae</taxon>
        <taxon>Schaedlerella</taxon>
    </lineage>
</organism>
<dbReference type="InterPro" id="IPR018062">
    <property type="entry name" value="HTH_AraC-typ_CS"/>
</dbReference>
<keyword evidence="6" id="KW-1185">Reference proteome</keyword>
<dbReference type="SUPFAM" id="SSF46689">
    <property type="entry name" value="Homeodomain-like"/>
    <property type="match status" value="1"/>
</dbReference>